<dbReference type="Proteomes" id="UP001362999">
    <property type="component" value="Unassembled WGS sequence"/>
</dbReference>
<evidence type="ECO:0000313" key="1">
    <source>
        <dbReference type="EMBL" id="KAK7024757.1"/>
    </source>
</evidence>
<organism evidence="1 2">
    <name type="scientific">Favolaschia claudopus</name>
    <dbReference type="NCBI Taxonomy" id="2862362"/>
    <lineage>
        <taxon>Eukaryota</taxon>
        <taxon>Fungi</taxon>
        <taxon>Dikarya</taxon>
        <taxon>Basidiomycota</taxon>
        <taxon>Agaricomycotina</taxon>
        <taxon>Agaricomycetes</taxon>
        <taxon>Agaricomycetidae</taxon>
        <taxon>Agaricales</taxon>
        <taxon>Marasmiineae</taxon>
        <taxon>Mycenaceae</taxon>
        <taxon>Favolaschia</taxon>
    </lineage>
</organism>
<accession>A0AAW0BHE2</accession>
<dbReference type="EMBL" id="JAWWNJ010000034">
    <property type="protein sequence ID" value="KAK7024757.1"/>
    <property type="molecule type" value="Genomic_DNA"/>
</dbReference>
<protein>
    <submittedName>
        <fullName evidence="1">Uncharacterized protein</fullName>
    </submittedName>
</protein>
<keyword evidence="2" id="KW-1185">Reference proteome</keyword>
<evidence type="ECO:0000313" key="2">
    <source>
        <dbReference type="Proteomes" id="UP001362999"/>
    </source>
</evidence>
<proteinExistence type="predicted"/>
<gene>
    <name evidence="1" type="ORF">R3P38DRAFT_2778768</name>
</gene>
<comment type="caution">
    <text evidence="1">The sequence shown here is derived from an EMBL/GenBank/DDBJ whole genome shotgun (WGS) entry which is preliminary data.</text>
</comment>
<sequence>MSLSESEIRVPYQYEVNFGAEDSLLRIPSGFEGKSKGKVKKNGIKNWYFYVKSSLTQPKVTQRTFWQDNNRPFVGYCVGNIAGPHVLLQSEAAIGYPTATKAMMAGYVVKTVCHLLLGFYMWNSNRLRDRDAVASGDDVPGEIRARWAEEEGMVRSHLKSSTLTGKFRAWDNLHYAMRRLSPRVPLFAIRSAPLFQFARLAARHTLLLRMTQRKALPKQLETYHATI</sequence>
<name>A0AAW0BHE2_9AGAR</name>
<reference evidence="1 2" key="1">
    <citation type="journal article" date="2024" name="J Genomics">
        <title>Draft genome sequencing and assembly of Favolaschia claudopus CIRM-BRFM 2984 isolated from oak limbs.</title>
        <authorList>
            <person name="Navarro D."/>
            <person name="Drula E."/>
            <person name="Chaduli D."/>
            <person name="Cazenave R."/>
            <person name="Ahrendt S."/>
            <person name="Wang J."/>
            <person name="Lipzen A."/>
            <person name="Daum C."/>
            <person name="Barry K."/>
            <person name="Grigoriev I.V."/>
            <person name="Favel A."/>
            <person name="Rosso M.N."/>
            <person name="Martin F."/>
        </authorList>
    </citation>
    <scope>NUCLEOTIDE SEQUENCE [LARGE SCALE GENOMIC DNA]</scope>
    <source>
        <strain evidence="1 2">CIRM-BRFM 2984</strain>
    </source>
</reference>
<dbReference type="AlphaFoldDB" id="A0AAW0BHE2"/>